<evidence type="ECO:0000256" key="2">
    <source>
        <dbReference type="SAM" id="SignalP"/>
    </source>
</evidence>
<dbReference type="OrthoDB" id="369729at2"/>
<feature type="chain" id="PRO_5032720813" description="FecR protein domain-containing protein" evidence="2">
    <location>
        <begin position="31"/>
        <end position="480"/>
    </location>
</feature>
<evidence type="ECO:0000259" key="3">
    <source>
        <dbReference type="Pfam" id="PF04773"/>
    </source>
</evidence>
<evidence type="ECO:0000313" key="5">
    <source>
        <dbReference type="Proteomes" id="UP000487350"/>
    </source>
</evidence>
<feature type="compositionally biased region" description="Pro residues" evidence="1">
    <location>
        <begin position="280"/>
        <end position="317"/>
    </location>
</feature>
<dbReference type="Pfam" id="PF04773">
    <property type="entry name" value="FecR"/>
    <property type="match status" value="1"/>
</dbReference>
<evidence type="ECO:0000256" key="1">
    <source>
        <dbReference type="SAM" id="MobiDB-lite"/>
    </source>
</evidence>
<dbReference type="Proteomes" id="UP000487350">
    <property type="component" value="Unassembled WGS sequence"/>
</dbReference>
<feature type="domain" description="FecR protein" evidence="3">
    <location>
        <begin position="71"/>
        <end position="174"/>
    </location>
</feature>
<gene>
    <name evidence="4" type="ORF">GHT07_08050</name>
</gene>
<dbReference type="Gene3D" id="2.60.120.1440">
    <property type="match status" value="1"/>
</dbReference>
<sequence>MKPRFRPFHLSRVPAAVLCMFAAASAAVHADAPDRSRAIGEVTMSVGPVMKTSAQGVPEPVQRGTLLLPGDRLDTAEGGHIHVRFVDGALVSVRPGSRLWIEDYRFDPKQVSMSAVRFKLEYGVARAISGAAAEGAKDRFRLNTPLVAIGVRGTDFVVRTSDAGTTATVNQGAIVMAPLDDTCVAHGLGPCGSPSEKLLSSDMGRLLMEFRAQYAQPELKSANGGTMLAGAKMDGSQHALLGAPVNPQALGPGHGEPESLATAALVEEALIEVIAGNTLPPAPPAPPPSPAPVPTPPSPPPPPPSPAPPPPPPPPPALAWGRWAATAMSATDFSVPMSQAEPGRKTTIGNLQFSLFRVEGADLPTLNAGLGAYNFSLDKGYAQYSLSGVINPATVDSGKLMLDFANRAFTTSLLVSSGLTGAVSISGAGYIGADGIFIDRSIANQAIAGAASLDGKSAGYQFEKLVGNGTLSGITLWSRP</sequence>
<comment type="caution">
    <text evidence="4">The sequence shown here is derived from an EMBL/GenBank/DDBJ whole genome shotgun (WGS) entry which is preliminary data.</text>
</comment>
<evidence type="ECO:0000313" key="4">
    <source>
        <dbReference type="EMBL" id="MRD47228.1"/>
    </source>
</evidence>
<proteinExistence type="predicted"/>
<organism evidence="4 5">
    <name type="scientific">Caenimonas koreensis DSM 17982</name>
    <dbReference type="NCBI Taxonomy" id="1121255"/>
    <lineage>
        <taxon>Bacteria</taxon>
        <taxon>Pseudomonadati</taxon>
        <taxon>Pseudomonadota</taxon>
        <taxon>Betaproteobacteria</taxon>
        <taxon>Burkholderiales</taxon>
        <taxon>Comamonadaceae</taxon>
        <taxon>Caenimonas</taxon>
    </lineage>
</organism>
<dbReference type="AlphaFoldDB" id="A0A844AXU6"/>
<accession>A0A844AXU6</accession>
<dbReference type="PANTHER" id="PTHR38731:SF3">
    <property type="entry name" value="BLL6125 PROTEIN"/>
    <property type="match status" value="1"/>
</dbReference>
<feature type="signal peptide" evidence="2">
    <location>
        <begin position="1"/>
        <end position="30"/>
    </location>
</feature>
<feature type="region of interest" description="Disordered" evidence="1">
    <location>
        <begin position="277"/>
        <end position="319"/>
    </location>
</feature>
<protein>
    <recommendedName>
        <fullName evidence="3">FecR protein domain-containing protein</fullName>
    </recommendedName>
</protein>
<name>A0A844AXU6_9BURK</name>
<dbReference type="EMBL" id="WJBU01000006">
    <property type="protein sequence ID" value="MRD47228.1"/>
    <property type="molecule type" value="Genomic_DNA"/>
</dbReference>
<reference evidence="4 5" key="1">
    <citation type="submission" date="2019-11" db="EMBL/GenBank/DDBJ databases">
        <title>Caenimonas koreensis gen. nov., sp. nov., isolated from activated sludge.</title>
        <authorList>
            <person name="Seung H.R."/>
        </authorList>
    </citation>
    <scope>NUCLEOTIDE SEQUENCE [LARGE SCALE GENOMIC DNA]</scope>
    <source>
        <strain evidence="4 5">EMB320</strain>
    </source>
</reference>
<dbReference type="PANTHER" id="PTHR38731">
    <property type="entry name" value="LIPL45-RELATED LIPOPROTEIN-RELATED"/>
    <property type="match status" value="1"/>
</dbReference>
<keyword evidence="5" id="KW-1185">Reference proteome</keyword>
<dbReference type="InterPro" id="IPR006860">
    <property type="entry name" value="FecR"/>
</dbReference>
<keyword evidence="2" id="KW-0732">Signal</keyword>